<evidence type="ECO:0000256" key="1">
    <source>
        <dbReference type="SAM" id="MobiDB-lite"/>
    </source>
</evidence>
<dbReference type="Proteomes" id="UP001548189">
    <property type="component" value="Unassembled WGS sequence"/>
</dbReference>
<dbReference type="InterPro" id="IPR001775">
    <property type="entry name" value="GspD/PilQ"/>
</dbReference>
<dbReference type="RefSeq" id="WP_353896272.1">
    <property type="nucleotide sequence ID" value="NZ_JBEVCJ010000012.1"/>
</dbReference>
<feature type="domain" description="Type II/III secretion system secretin-like" evidence="2">
    <location>
        <begin position="346"/>
        <end position="521"/>
    </location>
</feature>
<proteinExistence type="predicted"/>
<dbReference type="InterPro" id="IPR004846">
    <property type="entry name" value="T2SS/T3SS_dom"/>
</dbReference>
<dbReference type="Gene3D" id="3.30.1370.130">
    <property type="match status" value="1"/>
</dbReference>
<feature type="domain" description="Secretin N-terminal" evidence="3">
    <location>
        <begin position="155"/>
        <end position="245"/>
    </location>
</feature>
<feature type="region of interest" description="Disordered" evidence="1">
    <location>
        <begin position="176"/>
        <end position="205"/>
    </location>
</feature>
<dbReference type="NCBIfam" id="TIGR02519">
    <property type="entry name" value="pilus_MshL"/>
    <property type="match status" value="1"/>
</dbReference>
<evidence type="ECO:0000259" key="2">
    <source>
        <dbReference type="Pfam" id="PF00263"/>
    </source>
</evidence>
<evidence type="ECO:0000259" key="3">
    <source>
        <dbReference type="Pfam" id="PF07655"/>
    </source>
</evidence>
<evidence type="ECO:0000313" key="5">
    <source>
        <dbReference type="Proteomes" id="UP001548189"/>
    </source>
</evidence>
<dbReference type="PANTHER" id="PTHR30332:SF17">
    <property type="entry name" value="TYPE IV PILIATION SYSTEM PROTEIN DR_0774-RELATED"/>
    <property type="match status" value="1"/>
</dbReference>
<keyword evidence="5" id="KW-1185">Reference proteome</keyword>
<reference evidence="4 5" key="1">
    <citation type="submission" date="2024-06" db="EMBL/GenBank/DDBJ databases">
        <authorList>
            <person name="Li F."/>
        </authorList>
    </citation>
    <scope>NUCLEOTIDE SEQUENCE [LARGE SCALE GENOMIC DNA]</scope>
    <source>
        <strain evidence="4 5">GXAS 311</strain>
    </source>
</reference>
<evidence type="ECO:0000313" key="4">
    <source>
        <dbReference type="EMBL" id="MET1255688.1"/>
    </source>
</evidence>
<organism evidence="4 5">
    <name type="scientific">Aliikangiella maris</name>
    <dbReference type="NCBI Taxonomy" id="3162458"/>
    <lineage>
        <taxon>Bacteria</taxon>
        <taxon>Pseudomonadati</taxon>
        <taxon>Pseudomonadota</taxon>
        <taxon>Gammaproteobacteria</taxon>
        <taxon>Oceanospirillales</taxon>
        <taxon>Pleioneaceae</taxon>
        <taxon>Aliikangiella</taxon>
    </lineage>
</organism>
<dbReference type="Pfam" id="PF07655">
    <property type="entry name" value="Secretin_N_2"/>
    <property type="match status" value="1"/>
</dbReference>
<dbReference type="PROSITE" id="PS51257">
    <property type="entry name" value="PROKAR_LIPOPROTEIN"/>
    <property type="match status" value="1"/>
</dbReference>
<accession>A0ABV2BUR8</accession>
<feature type="compositionally biased region" description="Low complexity" evidence="1">
    <location>
        <begin position="185"/>
        <end position="202"/>
    </location>
</feature>
<dbReference type="InterPro" id="IPR050810">
    <property type="entry name" value="Bact_Secretion_Sys_Channel"/>
</dbReference>
<dbReference type="InterPro" id="IPR011514">
    <property type="entry name" value="Secretin_N_2"/>
</dbReference>
<dbReference type="InterPro" id="IPR013358">
    <property type="entry name" value="Pilus_biogenesis_MshL"/>
</dbReference>
<dbReference type="PANTHER" id="PTHR30332">
    <property type="entry name" value="PROBABLE GENERAL SECRETION PATHWAY PROTEIN D"/>
    <property type="match status" value="1"/>
</dbReference>
<dbReference type="Pfam" id="PF00263">
    <property type="entry name" value="Secretin"/>
    <property type="match status" value="1"/>
</dbReference>
<name>A0ABV2BUR8_9GAMM</name>
<comment type="caution">
    <text evidence="4">The sequence shown here is derived from an EMBL/GenBank/DDBJ whole genome shotgun (WGS) entry which is preliminary data.</text>
</comment>
<dbReference type="PRINTS" id="PR00811">
    <property type="entry name" value="BCTERIALGSPD"/>
</dbReference>
<gene>
    <name evidence="4" type="primary">mshL</name>
    <name evidence="4" type="ORF">ABVT43_11175</name>
</gene>
<protein>
    <submittedName>
        <fullName evidence="4">Pilus (MSHA type) biogenesis protein MshL</fullName>
    </submittedName>
</protein>
<dbReference type="EMBL" id="JBEVCJ010000012">
    <property type="protein sequence ID" value="MET1255688.1"/>
    <property type="molecule type" value="Genomic_DNA"/>
</dbReference>
<sequence>MTKYPFKTTIYTLALTSCILAGCETFQPAQQEKNTLAKDTITQIQQEQRAQAAPPVSHQEILNSLLPEVTQESLEPEEDRFDVSVKNIDARSFLLGLVDGTPYNLIVSPDINEKITLQLNNVTVLEVLRAVERIYPLIIEKDQTMLYVSSAETMTSVYPVDYLNLSRQGISRTSIAGQTVSGGKNDSNQSSSGNRSNNSDSSTALLNSSEITTETKANFWQELQNSLQLIVKDEEKANVVVSPHAGIVVVRALPKTQRLVEEYLGITQANLDRQVILEAKIIEVVLSDSFQSGIDWTQMNTVNDGASLKITQSGQVVQTEASEFPMNGIFSLLYQATSFQTAIDLLKTQGDVQILSSPRVSTVNNQKAVIKVGSDEFFVTDVSTTTVTGTSTATTPDVTLTPFFSGISLDVTPQINRQGDIVLHIHPVVSEVNDQKKTLTLGQDQFTLPLALTNIRESDSIVRTSNQQVIVIGGLMQNQVQNKVTATPLLSDIPMLGELFKQNRESVVKSELVILLKASLVDKQFNFDEISRIKKRFEN</sequence>